<dbReference type="EMBL" id="BAABDM010000002">
    <property type="protein sequence ID" value="GAA4094429.1"/>
    <property type="molecule type" value="Genomic_DNA"/>
</dbReference>
<dbReference type="InterPro" id="IPR016039">
    <property type="entry name" value="Thiolase-like"/>
</dbReference>
<proteinExistence type="predicted"/>
<accession>A0ABP7WR65</accession>
<reference evidence="2" key="1">
    <citation type="journal article" date="2019" name="Int. J. Syst. Evol. Microbiol.">
        <title>The Global Catalogue of Microorganisms (GCM) 10K type strain sequencing project: providing services to taxonomists for standard genome sequencing and annotation.</title>
        <authorList>
            <consortium name="The Broad Institute Genomics Platform"/>
            <consortium name="The Broad Institute Genome Sequencing Center for Infectious Disease"/>
            <person name="Wu L."/>
            <person name="Ma J."/>
        </authorList>
    </citation>
    <scope>NUCLEOTIDE SEQUENCE [LARGE SCALE GENOMIC DNA]</scope>
    <source>
        <strain evidence="2">JCM 17304</strain>
    </source>
</reference>
<sequence>MNDNRIVVVGVGQCVQREFTAEKLASVIDLAVNASSAAITDANVGVAAENWIDSLAWIRTFADSVPQFKTEFGSAINPPRALAKKLGLKPRVAIHSQVGGNSPQGIINELSHRLADGEIKASLVVGGEAIGNEIFAIKNGLKPDWSDSTDGNCESKGLGLEGIFHQTELAHGLMGSAPFSYSLVESALANHLSQTPSQHAQHMANLMAPLVGVARTNPFAMFSDLPSSADLAKRDSLLTSSYHKWLCAREKVNQSAAVVLTTEKYAKELGIPAEQCVYLHRAIDVADLPLIQRETFHHSAALQLASDLLFDGWDSAKRIAHLDIYSCFPCALELAANALKAHVESGAPLSLTGGLPYFGGPGNNYSLHGIAELVSALRKDRSSYGLISANGGVLSKQSMAIYSGEPPEEGWLESAYRGSHKIAPAGIEIVENFEGSVVLETYAYSYKKGKTLFAAVIGRDSNDARRRCLAVIDDSDPDSLRYFDGRDIIGEFAMVKSIDGKNKLTPMQ</sequence>
<dbReference type="RefSeq" id="WP_344934882.1">
    <property type="nucleotide sequence ID" value="NZ_BAABDM010000002.1"/>
</dbReference>
<comment type="caution">
    <text evidence="1">The sequence shown here is derived from an EMBL/GenBank/DDBJ whole genome shotgun (WGS) entry which is preliminary data.</text>
</comment>
<organism evidence="1 2">
    <name type="scientific">Zhongshania borealis</name>
    <dbReference type="NCBI Taxonomy" id="889488"/>
    <lineage>
        <taxon>Bacteria</taxon>
        <taxon>Pseudomonadati</taxon>
        <taxon>Pseudomonadota</taxon>
        <taxon>Gammaproteobacteria</taxon>
        <taxon>Cellvibrionales</taxon>
        <taxon>Spongiibacteraceae</taxon>
        <taxon>Zhongshania</taxon>
    </lineage>
</organism>
<keyword evidence="2" id="KW-1185">Reference proteome</keyword>
<dbReference type="SUPFAM" id="SSF53901">
    <property type="entry name" value="Thiolase-like"/>
    <property type="match status" value="2"/>
</dbReference>
<name>A0ABP7WR65_9GAMM</name>
<protein>
    <submittedName>
        <fullName evidence="1">Acetyl-CoA acetyltransferase</fullName>
    </submittedName>
</protein>
<evidence type="ECO:0000313" key="1">
    <source>
        <dbReference type="EMBL" id="GAA4094429.1"/>
    </source>
</evidence>
<dbReference type="Gene3D" id="2.40.50.840">
    <property type="match status" value="1"/>
</dbReference>
<dbReference type="Gene3D" id="3.40.47.10">
    <property type="match status" value="1"/>
</dbReference>
<evidence type="ECO:0000313" key="2">
    <source>
        <dbReference type="Proteomes" id="UP001500392"/>
    </source>
</evidence>
<gene>
    <name evidence="1" type="ORF">GCM10022414_18040</name>
</gene>
<dbReference type="Proteomes" id="UP001500392">
    <property type="component" value="Unassembled WGS sequence"/>
</dbReference>